<dbReference type="GO" id="GO:0046872">
    <property type="term" value="F:metal ion binding"/>
    <property type="evidence" value="ECO:0007669"/>
    <property type="project" value="UniProtKB-UniRule"/>
</dbReference>
<evidence type="ECO:0000256" key="8">
    <source>
        <dbReference type="ARBA" id="ARBA00023118"/>
    </source>
</evidence>
<dbReference type="Proteomes" id="UP000190328">
    <property type="component" value="Unassembled WGS sequence"/>
</dbReference>
<reference evidence="10 11" key="1">
    <citation type="submission" date="2017-02" db="EMBL/GenBank/DDBJ databases">
        <authorList>
            <person name="Peterson S.W."/>
        </authorList>
    </citation>
    <scope>NUCLEOTIDE SEQUENCE [LARGE SCALE GENOMIC DNA]</scope>
    <source>
        <strain evidence="10 11">ATCC BAA-1030</strain>
    </source>
</reference>
<dbReference type="EC" id="3.1.-.-" evidence="9"/>
<keyword evidence="8 9" id="KW-0051">Antiviral defense</keyword>
<keyword evidence="5 9" id="KW-0255">Endonuclease</keyword>
<proteinExistence type="inferred from homology"/>
<keyword evidence="4 9" id="KW-0479">Metal-binding</keyword>
<comment type="subunit">
    <text evidence="9">Homodimer, forms a heterotetramer with a Cas1 homodimer.</text>
</comment>
<accession>A0A1T4NCE1</accession>
<dbReference type="GO" id="GO:0051607">
    <property type="term" value="P:defense response to virus"/>
    <property type="evidence" value="ECO:0007669"/>
    <property type="project" value="UniProtKB-UniRule"/>
</dbReference>
<evidence type="ECO:0000256" key="9">
    <source>
        <dbReference type="HAMAP-Rule" id="MF_01471"/>
    </source>
</evidence>
<dbReference type="OrthoDB" id="9798176at2"/>
<protein>
    <recommendedName>
        <fullName evidence="9">CRISPR-associated endoribonuclease Cas2</fullName>
        <ecNumber evidence="9">3.1.-.-</ecNumber>
    </recommendedName>
</protein>
<evidence type="ECO:0000256" key="2">
    <source>
        <dbReference type="ARBA" id="ARBA00009959"/>
    </source>
</evidence>
<dbReference type="GO" id="GO:0043571">
    <property type="term" value="P:maintenance of CRISPR repeat elements"/>
    <property type="evidence" value="ECO:0007669"/>
    <property type="project" value="UniProtKB-UniRule"/>
</dbReference>
<dbReference type="Pfam" id="PF09827">
    <property type="entry name" value="CRISPR_Cas2"/>
    <property type="match status" value="1"/>
</dbReference>
<dbReference type="SUPFAM" id="SSF143430">
    <property type="entry name" value="TTP0101/SSO1404-like"/>
    <property type="match status" value="1"/>
</dbReference>
<keyword evidence="7 9" id="KW-0460">Magnesium</keyword>
<dbReference type="HAMAP" id="MF_01471">
    <property type="entry name" value="Cas2"/>
    <property type="match status" value="1"/>
</dbReference>
<dbReference type="EMBL" id="FUXI01000014">
    <property type="protein sequence ID" value="SJZ76919.1"/>
    <property type="molecule type" value="Genomic_DNA"/>
</dbReference>
<dbReference type="PANTHER" id="PTHR34405:SF3">
    <property type="entry name" value="CRISPR-ASSOCIATED ENDORIBONUCLEASE CAS2 3"/>
    <property type="match status" value="1"/>
</dbReference>
<organism evidence="10 11">
    <name type="scientific">Pilibacter termitis</name>
    <dbReference type="NCBI Taxonomy" id="263852"/>
    <lineage>
        <taxon>Bacteria</taxon>
        <taxon>Bacillati</taxon>
        <taxon>Bacillota</taxon>
        <taxon>Bacilli</taxon>
        <taxon>Lactobacillales</taxon>
        <taxon>Enterococcaceae</taxon>
        <taxon>Pilibacter</taxon>
    </lineage>
</organism>
<comment type="similarity">
    <text evidence="2 9">Belongs to the CRISPR-associated endoribonuclease Cas2 protein family.</text>
</comment>
<name>A0A1T4NCE1_9ENTE</name>
<dbReference type="PANTHER" id="PTHR34405">
    <property type="entry name" value="CRISPR-ASSOCIATED ENDORIBONUCLEASE CAS2"/>
    <property type="match status" value="1"/>
</dbReference>
<evidence type="ECO:0000256" key="1">
    <source>
        <dbReference type="ARBA" id="ARBA00001946"/>
    </source>
</evidence>
<gene>
    <name evidence="9" type="primary">cas2</name>
    <name evidence="10" type="ORF">SAMN02745116_01381</name>
</gene>
<evidence type="ECO:0000313" key="11">
    <source>
        <dbReference type="Proteomes" id="UP000190328"/>
    </source>
</evidence>
<feature type="binding site" evidence="9">
    <location>
        <position position="26"/>
    </location>
    <ligand>
        <name>Mg(2+)</name>
        <dbReference type="ChEBI" id="CHEBI:18420"/>
        <note>catalytic</note>
    </ligand>
</feature>
<dbReference type="GO" id="GO:0004521">
    <property type="term" value="F:RNA endonuclease activity"/>
    <property type="evidence" value="ECO:0007669"/>
    <property type="project" value="InterPro"/>
</dbReference>
<evidence type="ECO:0000313" key="10">
    <source>
        <dbReference type="EMBL" id="SJZ76919.1"/>
    </source>
</evidence>
<comment type="cofactor">
    <cofactor evidence="1 9">
        <name>Mg(2+)</name>
        <dbReference type="ChEBI" id="CHEBI:18420"/>
    </cofactor>
</comment>
<evidence type="ECO:0000256" key="6">
    <source>
        <dbReference type="ARBA" id="ARBA00022801"/>
    </source>
</evidence>
<dbReference type="STRING" id="263852.SAMN02745116_01381"/>
<dbReference type="InterPro" id="IPR021127">
    <property type="entry name" value="CRISPR_associated_Cas2"/>
</dbReference>
<dbReference type="NCBIfam" id="TIGR01573">
    <property type="entry name" value="cas2"/>
    <property type="match status" value="1"/>
</dbReference>
<keyword evidence="3 9" id="KW-0540">Nuclease</keyword>
<dbReference type="AlphaFoldDB" id="A0A1T4NCE1"/>
<sequence>MRLFNLDENEIFLANKKPTHWLLIYDIVSNKRRVKLSKILEGYGVRVQKSCFEGRSDEQTFQRLKREMQEFYMKHEGDNIVLFRLTTKSIVRFGETQNPEVNDGVMIF</sequence>
<dbReference type="InterPro" id="IPR019199">
    <property type="entry name" value="Virulence_VapD/CRISPR_Cas2"/>
</dbReference>
<evidence type="ECO:0000256" key="7">
    <source>
        <dbReference type="ARBA" id="ARBA00022842"/>
    </source>
</evidence>
<dbReference type="CDD" id="cd09725">
    <property type="entry name" value="Cas2_I_II_III"/>
    <property type="match status" value="1"/>
</dbReference>
<dbReference type="Gene3D" id="3.30.70.240">
    <property type="match status" value="1"/>
</dbReference>
<evidence type="ECO:0000256" key="4">
    <source>
        <dbReference type="ARBA" id="ARBA00022723"/>
    </source>
</evidence>
<dbReference type="GO" id="GO:0016787">
    <property type="term" value="F:hydrolase activity"/>
    <property type="evidence" value="ECO:0007669"/>
    <property type="project" value="UniProtKB-KW"/>
</dbReference>
<evidence type="ECO:0000256" key="5">
    <source>
        <dbReference type="ARBA" id="ARBA00022759"/>
    </source>
</evidence>
<keyword evidence="11" id="KW-1185">Reference proteome</keyword>
<dbReference type="RefSeq" id="WP_144399517.1">
    <property type="nucleotide sequence ID" value="NZ_FUXI01000014.1"/>
</dbReference>
<comment type="function">
    <text evidence="9">CRISPR (clustered regularly interspaced short palindromic repeat), is an adaptive immune system that provides protection against mobile genetic elements (viruses, transposable elements and conjugative plasmids). CRISPR clusters contain sequences complementary to antecedent mobile elements and target invading nucleic acids. CRISPR clusters are transcribed and processed into CRISPR RNA (crRNA). Functions as a ssRNA-specific endoribonuclease. Involved in the integration of spacer DNA into the CRISPR cassette.</text>
</comment>
<keyword evidence="6 9" id="KW-0378">Hydrolase</keyword>
<evidence type="ECO:0000256" key="3">
    <source>
        <dbReference type="ARBA" id="ARBA00022722"/>
    </source>
</evidence>